<dbReference type="KEGG" id="ovb:NB640_12530"/>
<accession>A0A9E9LWA9</accession>
<gene>
    <name evidence="1" type="ORF">NB640_12530</name>
</gene>
<proteinExistence type="predicted"/>
<reference evidence="1" key="1">
    <citation type="journal article" date="2022" name="Front. Microbiol.">
        <title>New perspectives on an old grouping: The genomic and phenotypic variability of Oxalobacter formigenes and the implications for calcium oxalate stone prevention.</title>
        <authorList>
            <person name="Chmiel J.A."/>
            <person name="Carr C."/>
            <person name="Stuivenberg G.A."/>
            <person name="Venema R."/>
            <person name="Chanyi R.M."/>
            <person name="Al K.F."/>
            <person name="Giguere D."/>
            <person name="Say H."/>
            <person name="Akouris P.P."/>
            <person name="Dominguez Romero S.A."/>
            <person name="Kwong A."/>
            <person name="Tai V."/>
            <person name="Koval S.F."/>
            <person name="Razvi H."/>
            <person name="Bjazevic J."/>
            <person name="Burton J.P."/>
        </authorList>
    </citation>
    <scope>NUCLEOTIDE SEQUENCE</scope>
    <source>
        <strain evidence="1">WoOx3</strain>
    </source>
</reference>
<protein>
    <submittedName>
        <fullName evidence="1">Uncharacterized protein</fullName>
    </submittedName>
</protein>
<evidence type="ECO:0000313" key="2">
    <source>
        <dbReference type="Proteomes" id="UP001156215"/>
    </source>
</evidence>
<sequence length="319" mass="36078">MNDTARKPLSDLSLHLRSWGGIAMPADELRENMNFGEAINRVLSIAHVILFCRRPRFAFDPAHFSVEGSHIACQLLCRVDGQTRTIPFSFDYPLEANETAIVLSPFPHREIHTINGQGDPVRRLYAHGLSQHPDIVKQERWVNELEVLYAGNVYEEGTALSAFERVRRDASLQGLLAAMREALPDDDILVYAFEYLPYDLLPMPGALKPKSTDRQEARFLSTKDHPLSEFQKICMAQASLIAYFGPAWNVAEKRVSDPASEGVFQSCEALDFSGVVIEVSTVRSHFRLYSRATRAMEHHMHMMDLSDQERRAAFFAAVL</sequence>
<evidence type="ECO:0000313" key="1">
    <source>
        <dbReference type="EMBL" id="WAW10024.1"/>
    </source>
</evidence>
<dbReference type="AlphaFoldDB" id="A0A9E9LWA9"/>
<dbReference type="Proteomes" id="UP001156215">
    <property type="component" value="Chromosome"/>
</dbReference>
<name>A0A9E9LWA9_9BURK</name>
<dbReference type="EMBL" id="CP098242">
    <property type="protein sequence ID" value="WAW10024.1"/>
    <property type="molecule type" value="Genomic_DNA"/>
</dbReference>
<keyword evidence="2" id="KW-1185">Reference proteome</keyword>
<organism evidence="1 2">
    <name type="scientific">Oxalobacter vibrioformis</name>
    <dbReference type="NCBI Taxonomy" id="933080"/>
    <lineage>
        <taxon>Bacteria</taxon>
        <taxon>Pseudomonadati</taxon>
        <taxon>Pseudomonadota</taxon>
        <taxon>Betaproteobacteria</taxon>
        <taxon>Burkholderiales</taxon>
        <taxon>Oxalobacteraceae</taxon>
        <taxon>Oxalobacter</taxon>
    </lineage>
</organism>
<dbReference type="RefSeq" id="WP_269309027.1">
    <property type="nucleotide sequence ID" value="NZ_CP098242.1"/>
</dbReference>